<accession>A0A2P2N2M5</accession>
<proteinExistence type="predicted"/>
<sequence>MTFAASCIAMGCQYIKFRA</sequence>
<organism evidence="1">
    <name type="scientific">Rhizophora mucronata</name>
    <name type="common">Asiatic mangrove</name>
    <dbReference type="NCBI Taxonomy" id="61149"/>
    <lineage>
        <taxon>Eukaryota</taxon>
        <taxon>Viridiplantae</taxon>
        <taxon>Streptophyta</taxon>
        <taxon>Embryophyta</taxon>
        <taxon>Tracheophyta</taxon>
        <taxon>Spermatophyta</taxon>
        <taxon>Magnoliopsida</taxon>
        <taxon>eudicotyledons</taxon>
        <taxon>Gunneridae</taxon>
        <taxon>Pentapetalae</taxon>
        <taxon>rosids</taxon>
        <taxon>fabids</taxon>
        <taxon>Malpighiales</taxon>
        <taxon>Rhizophoraceae</taxon>
        <taxon>Rhizophora</taxon>
    </lineage>
</organism>
<reference evidence="1" key="1">
    <citation type="submission" date="2018-02" db="EMBL/GenBank/DDBJ databases">
        <title>Rhizophora mucronata_Transcriptome.</title>
        <authorList>
            <person name="Meera S.P."/>
            <person name="Sreeshan A."/>
            <person name="Augustine A."/>
        </authorList>
    </citation>
    <scope>NUCLEOTIDE SEQUENCE</scope>
    <source>
        <tissue evidence="1">Leaf</tissue>
    </source>
</reference>
<name>A0A2P2N2M5_RHIMU</name>
<dbReference type="AlphaFoldDB" id="A0A2P2N2M5"/>
<evidence type="ECO:0000313" key="1">
    <source>
        <dbReference type="EMBL" id="MBX36720.1"/>
    </source>
</evidence>
<dbReference type="EMBL" id="GGEC01056236">
    <property type="protein sequence ID" value="MBX36720.1"/>
    <property type="molecule type" value="Transcribed_RNA"/>
</dbReference>
<protein>
    <submittedName>
        <fullName evidence="1">Uncharacterized protein</fullName>
    </submittedName>
</protein>